<dbReference type="RefSeq" id="WP_377303834.1">
    <property type="nucleotide sequence ID" value="NZ_JBHSMK010000004.1"/>
</dbReference>
<evidence type="ECO:0000313" key="3">
    <source>
        <dbReference type="Proteomes" id="UP001596013"/>
    </source>
</evidence>
<keyword evidence="1" id="KW-0732">Signal</keyword>
<gene>
    <name evidence="2" type="ORF">ACFPME_07720</name>
</gene>
<dbReference type="EMBL" id="JBHSMK010000004">
    <property type="protein sequence ID" value="MFC5436442.1"/>
    <property type="molecule type" value="Genomic_DNA"/>
</dbReference>
<sequence length="94" mass="10203">MRHLLFVALLLISLNVFAGDTLRVGQQVLSVGDTAVHVIDLLGTPAFKEPVQNKFGAYLGERWQYSRAGGRVVVVTIIGGKVAAIEDHVEEHHG</sequence>
<dbReference type="Proteomes" id="UP001596013">
    <property type="component" value="Unassembled WGS sequence"/>
</dbReference>
<evidence type="ECO:0000256" key="1">
    <source>
        <dbReference type="SAM" id="SignalP"/>
    </source>
</evidence>
<name>A0ABW0JK77_9GAMM</name>
<feature type="chain" id="PRO_5046360235" evidence="1">
    <location>
        <begin position="19"/>
        <end position="94"/>
    </location>
</feature>
<proteinExistence type="predicted"/>
<feature type="signal peptide" evidence="1">
    <location>
        <begin position="1"/>
        <end position="18"/>
    </location>
</feature>
<comment type="caution">
    <text evidence="2">The sequence shown here is derived from an EMBL/GenBank/DDBJ whole genome shotgun (WGS) entry which is preliminary data.</text>
</comment>
<evidence type="ECO:0000313" key="2">
    <source>
        <dbReference type="EMBL" id="MFC5436442.1"/>
    </source>
</evidence>
<keyword evidence="3" id="KW-1185">Reference proteome</keyword>
<reference evidence="3" key="1">
    <citation type="journal article" date="2019" name="Int. J. Syst. Evol. Microbiol.">
        <title>The Global Catalogue of Microorganisms (GCM) 10K type strain sequencing project: providing services to taxonomists for standard genome sequencing and annotation.</title>
        <authorList>
            <consortium name="The Broad Institute Genomics Platform"/>
            <consortium name="The Broad Institute Genome Sequencing Center for Infectious Disease"/>
            <person name="Wu L."/>
            <person name="Ma J."/>
        </authorList>
    </citation>
    <scope>NUCLEOTIDE SEQUENCE [LARGE SCALE GENOMIC DNA]</scope>
    <source>
        <strain evidence="3">JCM 17130</strain>
    </source>
</reference>
<protein>
    <submittedName>
        <fullName evidence="2">DUF2845 domain-containing protein</fullName>
    </submittedName>
</protein>
<organism evidence="2 3">
    <name type="scientific">Rhodanobacter umsongensis</name>
    <dbReference type="NCBI Taxonomy" id="633153"/>
    <lineage>
        <taxon>Bacteria</taxon>
        <taxon>Pseudomonadati</taxon>
        <taxon>Pseudomonadota</taxon>
        <taxon>Gammaproteobacteria</taxon>
        <taxon>Lysobacterales</taxon>
        <taxon>Rhodanobacteraceae</taxon>
        <taxon>Rhodanobacter</taxon>
    </lineage>
</organism>
<accession>A0ABW0JK77</accession>